<dbReference type="EMBL" id="RJKL01000001">
    <property type="protein sequence ID" value="ROP31931.1"/>
    <property type="molecule type" value="Genomic_DNA"/>
</dbReference>
<evidence type="ECO:0000313" key="3">
    <source>
        <dbReference type="Proteomes" id="UP000271683"/>
    </source>
</evidence>
<feature type="region of interest" description="Disordered" evidence="1">
    <location>
        <begin position="184"/>
        <end position="345"/>
    </location>
</feature>
<feature type="compositionally biased region" description="Polar residues" evidence="1">
    <location>
        <begin position="265"/>
        <end position="284"/>
    </location>
</feature>
<evidence type="ECO:0000313" key="2">
    <source>
        <dbReference type="EMBL" id="ROP31931.1"/>
    </source>
</evidence>
<dbReference type="Proteomes" id="UP000271683">
    <property type="component" value="Unassembled WGS sequence"/>
</dbReference>
<feature type="compositionally biased region" description="Pro residues" evidence="1">
    <location>
        <begin position="446"/>
        <end position="457"/>
    </location>
</feature>
<feature type="region of interest" description="Disordered" evidence="1">
    <location>
        <begin position="135"/>
        <end position="160"/>
    </location>
</feature>
<evidence type="ECO:0000256" key="1">
    <source>
        <dbReference type="SAM" id="MobiDB-lite"/>
    </source>
</evidence>
<accession>A0A3N1GNZ8</accession>
<feature type="compositionally biased region" description="Basic and acidic residues" evidence="1">
    <location>
        <begin position="418"/>
        <end position="432"/>
    </location>
</feature>
<protein>
    <recommendedName>
        <fullName evidence="4">PPE family domain-containing protein</fullName>
    </recommendedName>
</protein>
<comment type="caution">
    <text evidence="2">The sequence shown here is derived from an EMBL/GenBank/DDBJ whole genome shotgun (WGS) entry which is preliminary data.</text>
</comment>
<feature type="compositionally biased region" description="Low complexity" evidence="1">
    <location>
        <begin position="230"/>
        <end position="247"/>
    </location>
</feature>
<feature type="compositionally biased region" description="Low complexity" evidence="1">
    <location>
        <begin position="135"/>
        <end position="145"/>
    </location>
</feature>
<name>A0A3N1GNZ8_9ACTN</name>
<evidence type="ECO:0008006" key="4">
    <source>
        <dbReference type="Google" id="ProtNLM"/>
    </source>
</evidence>
<dbReference type="AlphaFoldDB" id="A0A3N1GNZ8"/>
<sequence length="465" mass="47614">MLIAGGGGGYGGTDWNSKDVRTMWAAVANQQTDSHFDVVSGWKQTAELTLTHLGQVKMYRDNLASVWPPSKSPASAAYLERLDNLIADLQATHEAASANYTTFSTVTLTLSLARHKLQPLFEQYEANERANLSWQAKQQAEAADPAEPPKISFPPVSAAQQEQLNTQARAIMYDLSSTVISGQAALQKPKPYNPAEYSRYVTGGDDQEYSNSGLAVPPVIPSPEGASGRSASNPTNSSMPSSPSNSSLPGVTNPGGAGIIGSGPTLGSMSPTTANLPQSPTHGTTGAGNLIPPATGTSASFHPSAITAPGATNPLFSGGIPPRGERLTEPGGSRTGGSGPAGRMTMPPGGIIGAGPGNGVIGQMPANIPGSRTSVGGRVNPVGGVISPQGASPVGGTPARPASTPHAVGGLIQPLTGTREHSERPSTKRWDPDNPWATDEGVDPVLLPPADPSPIDPGPAIGYRA</sequence>
<reference evidence="2 3" key="1">
    <citation type="submission" date="2018-11" db="EMBL/GenBank/DDBJ databases">
        <title>Sequencing the genomes of 1000 actinobacteria strains.</title>
        <authorList>
            <person name="Klenk H.-P."/>
        </authorList>
    </citation>
    <scope>NUCLEOTIDE SEQUENCE [LARGE SCALE GENOMIC DNA]</scope>
    <source>
        <strain evidence="2 3">DSM 43634</strain>
    </source>
</reference>
<feature type="region of interest" description="Disordered" evidence="1">
    <location>
        <begin position="387"/>
        <end position="465"/>
    </location>
</feature>
<gene>
    <name evidence="2" type="ORF">EDD30_4858</name>
</gene>
<proteinExistence type="predicted"/>
<dbReference type="RefSeq" id="WP_143163077.1">
    <property type="nucleotide sequence ID" value="NZ_RJKL01000001.1"/>
</dbReference>
<dbReference type="OrthoDB" id="3384464at2"/>
<organism evidence="2 3">
    <name type="scientific">Couchioplanes caeruleus</name>
    <dbReference type="NCBI Taxonomy" id="56438"/>
    <lineage>
        <taxon>Bacteria</taxon>
        <taxon>Bacillati</taxon>
        <taxon>Actinomycetota</taxon>
        <taxon>Actinomycetes</taxon>
        <taxon>Micromonosporales</taxon>
        <taxon>Micromonosporaceae</taxon>
        <taxon>Couchioplanes</taxon>
    </lineage>
</organism>